<dbReference type="InterPro" id="IPR019888">
    <property type="entry name" value="Tscrpt_reg_AsnC-like"/>
</dbReference>
<dbReference type="InterPro" id="IPR011008">
    <property type="entry name" value="Dimeric_a/b-barrel"/>
</dbReference>
<dbReference type="PANTHER" id="PTHR30154">
    <property type="entry name" value="LEUCINE-RESPONSIVE REGULATORY PROTEIN"/>
    <property type="match status" value="1"/>
</dbReference>
<dbReference type="RefSeq" id="WP_092617162.1">
    <property type="nucleotide sequence ID" value="NZ_FMYK01000002.1"/>
</dbReference>
<sequence length="156" mass="17957">MNLDAFDLHLLRLLQQDCLAPLRSLADTVHLSTASVQRRIQKLREHGYITGNMAILDPDKLNQVITILVEVRVNKTHITDLEQLKMSFSGDEIQQCYYVTGEADFMLVLLVPSMKRFQEICDVLFHHNENVEWFKTTVVLDRVKVSLDVPQVGLHD</sequence>
<dbReference type="SUPFAM" id="SSF54909">
    <property type="entry name" value="Dimeric alpha+beta barrel"/>
    <property type="match status" value="1"/>
</dbReference>
<keyword evidence="1" id="KW-0805">Transcription regulation</keyword>
<dbReference type="EMBL" id="FMYK01000002">
    <property type="protein sequence ID" value="SDB96578.1"/>
    <property type="molecule type" value="Genomic_DNA"/>
</dbReference>
<evidence type="ECO:0000313" key="6">
    <source>
        <dbReference type="Proteomes" id="UP000242317"/>
    </source>
</evidence>
<dbReference type="InterPro" id="IPR019887">
    <property type="entry name" value="Tscrpt_reg_AsnC/Lrp_C"/>
</dbReference>
<protein>
    <submittedName>
        <fullName evidence="5">Transcriptional regulator, AsnC family</fullName>
    </submittedName>
</protein>
<keyword evidence="3" id="KW-0804">Transcription</keyword>
<dbReference type="GO" id="GO:0043565">
    <property type="term" value="F:sequence-specific DNA binding"/>
    <property type="evidence" value="ECO:0007669"/>
    <property type="project" value="InterPro"/>
</dbReference>
<dbReference type="Proteomes" id="UP000242317">
    <property type="component" value="Unassembled WGS sequence"/>
</dbReference>
<feature type="domain" description="HTH asnC-type" evidence="4">
    <location>
        <begin position="3"/>
        <end position="64"/>
    </location>
</feature>
<gene>
    <name evidence="5" type="ORF">SAMN05421749_102447</name>
</gene>
<dbReference type="PRINTS" id="PR00033">
    <property type="entry name" value="HTHASNC"/>
</dbReference>
<keyword evidence="2" id="KW-0238">DNA-binding</keyword>
<evidence type="ECO:0000313" key="5">
    <source>
        <dbReference type="EMBL" id="SDB96578.1"/>
    </source>
</evidence>
<evidence type="ECO:0000256" key="2">
    <source>
        <dbReference type="ARBA" id="ARBA00023125"/>
    </source>
</evidence>
<dbReference type="GO" id="GO:0005829">
    <property type="term" value="C:cytosol"/>
    <property type="evidence" value="ECO:0007669"/>
    <property type="project" value="TreeGrafter"/>
</dbReference>
<dbReference type="AlphaFoldDB" id="A0A1G6HQZ7"/>
<dbReference type="Gene3D" id="1.10.10.10">
    <property type="entry name" value="Winged helix-like DNA-binding domain superfamily/Winged helix DNA-binding domain"/>
    <property type="match status" value="1"/>
</dbReference>
<dbReference type="PROSITE" id="PS50956">
    <property type="entry name" value="HTH_ASNC_2"/>
    <property type="match status" value="1"/>
</dbReference>
<name>A0A1G6HQZ7_9GAMM</name>
<proteinExistence type="predicted"/>
<dbReference type="PANTHER" id="PTHR30154:SF34">
    <property type="entry name" value="TRANSCRIPTIONAL REGULATOR AZLB"/>
    <property type="match status" value="1"/>
</dbReference>
<evidence type="ECO:0000256" key="1">
    <source>
        <dbReference type="ARBA" id="ARBA00023015"/>
    </source>
</evidence>
<dbReference type="SMART" id="SM00344">
    <property type="entry name" value="HTH_ASNC"/>
    <property type="match status" value="1"/>
</dbReference>
<dbReference type="InterPro" id="IPR036388">
    <property type="entry name" value="WH-like_DNA-bd_sf"/>
</dbReference>
<reference evidence="6" key="1">
    <citation type="submission" date="2016-09" db="EMBL/GenBank/DDBJ databases">
        <authorList>
            <person name="Varghese N."/>
            <person name="Submissions S."/>
        </authorList>
    </citation>
    <scope>NUCLEOTIDE SEQUENCE [LARGE SCALE GENOMIC DNA]</scope>
    <source>
        <strain evidence="6">ANC 3699</strain>
    </source>
</reference>
<accession>A0A1G6HQZ7</accession>
<evidence type="ECO:0000259" key="4">
    <source>
        <dbReference type="PROSITE" id="PS50956"/>
    </source>
</evidence>
<keyword evidence="6" id="KW-1185">Reference proteome</keyword>
<dbReference type="Pfam" id="PF13404">
    <property type="entry name" value="HTH_AsnC-type"/>
    <property type="match status" value="1"/>
</dbReference>
<evidence type="ECO:0000256" key="3">
    <source>
        <dbReference type="ARBA" id="ARBA00023163"/>
    </source>
</evidence>
<dbReference type="Pfam" id="PF01037">
    <property type="entry name" value="AsnC_trans_reg"/>
    <property type="match status" value="1"/>
</dbReference>
<dbReference type="InterPro" id="IPR000485">
    <property type="entry name" value="AsnC-type_HTH_dom"/>
</dbReference>
<dbReference type="SUPFAM" id="SSF46785">
    <property type="entry name" value="Winged helix' DNA-binding domain"/>
    <property type="match status" value="1"/>
</dbReference>
<organism evidence="5 6">
    <name type="scientific">Acinetobacter marinus</name>
    <dbReference type="NCBI Taxonomy" id="281375"/>
    <lineage>
        <taxon>Bacteria</taxon>
        <taxon>Pseudomonadati</taxon>
        <taxon>Pseudomonadota</taxon>
        <taxon>Gammaproteobacteria</taxon>
        <taxon>Moraxellales</taxon>
        <taxon>Moraxellaceae</taxon>
        <taxon>Acinetobacter</taxon>
    </lineage>
</organism>
<dbReference type="InterPro" id="IPR036390">
    <property type="entry name" value="WH_DNA-bd_sf"/>
</dbReference>
<dbReference type="Gene3D" id="3.30.70.920">
    <property type="match status" value="1"/>
</dbReference>
<dbReference type="OrthoDB" id="8590699at2"/>
<dbReference type="GO" id="GO:0043200">
    <property type="term" value="P:response to amino acid"/>
    <property type="evidence" value="ECO:0007669"/>
    <property type="project" value="TreeGrafter"/>
</dbReference>